<dbReference type="Gene3D" id="1.10.10.10">
    <property type="entry name" value="Winged helix-like DNA-binding domain superfamily/Winged helix DNA-binding domain"/>
    <property type="match status" value="1"/>
</dbReference>
<keyword evidence="3" id="KW-0805">Transcription regulation</keyword>
<evidence type="ECO:0000256" key="3">
    <source>
        <dbReference type="ARBA" id="ARBA00023015"/>
    </source>
</evidence>
<keyword evidence="6" id="KW-0804">Transcription</keyword>
<accession>A0A7W6CSQ8</accession>
<feature type="region of interest" description="Disordered" evidence="7">
    <location>
        <begin position="197"/>
        <end position="315"/>
    </location>
</feature>
<dbReference type="Proteomes" id="UP000582090">
    <property type="component" value="Unassembled WGS sequence"/>
</dbReference>
<dbReference type="PROSITE" id="PS50931">
    <property type="entry name" value="HTH_LYSR"/>
    <property type="match status" value="1"/>
</dbReference>
<evidence type="ECO:0000256" key="4">
    <source>
        <dbReference type="ARBA" id="ARBA00023125"/>
    </source>
</evidence>
<evidence type="ECO:0000256" key="7">
    <source>
        <dbReference type="SAM" id="MobiDB-lite"/>
    </source>
</evidence>
<dbReference type="SUPFAM" id="SSF53850">
    <property type="entry name" value="Periplasmic binding protein-like II"/>
    <property type="match status" value="1"/>
</dbReference>
<feature type="compositionally biased region" description="Basic and acidic residues" evidence="7">
    <location>
        <begin position="227"/>
        <end position="239"/>
    </location>
</feature>
<keyword evidence="4 9" id="KW-0238">DNA-binding</keyword>
<feature type="compositionally biased region" description="Basic and acidic residues" evidence="7">
    <location>
        <begin position="291"/>
        <end position="315"/>
    </location>
</feature>
<feature type="compositionally biased region" description="Low complexity" evidence="7">
    <location>
        <begin position="274"/>
        <end position="290"/>
    </location>
</feature>
<dbReference type="Pfam" id="PF00126">
    <property type="entry name" value="HTH_1"/>
    <property type="match status" value="1"/>
</dbReference>
<dbReference type="PANTHER" id="PTHR30118">
    <property type="entry name" value="HTH-TYPE TRANSCRIPTIONAL REGULATOR LEUO-RELATED"/>
    <property type="match status" value="1"/>
</dbReference>
<dbReference type="InterPro" id="IPR036388">
    <property type="entry name" value="WH-like_DNA-bd_sf"/>
</dbReference>
<proteinExistence type="inferred from homology"/>
<keyword evidence="10" id="KW-1185">Reference proteome</keyword>
<gene>
    <name evidence="9" type="ORF">GGQ67_000608</name>
</gene>
<dbReference type="GO" id="GO:0003677">
    <property type="term" value="F:DNA binding"/>
    <property type="evidence" value="ECO:0007669"/>
    <property type="project" value="UniProtKB-KW"/>
</dbReference>
<dbReference type="Pfam" id="PF03466">
    <property type="entry name" value="LysR_substrate"/>
    <property type="match status" value="1"/>
</dbReference>
<keyword evidence="5" id="KW-0010">Activator</keyword>
<comment type="caution">
    <text evidence="9">The sequence shown here is derived from an EMBL/GenBank/DDBJ whole genome shotgun (WGS) entry which is preliminary data.</text>
</comment>
<sequence length="315" mass="34399">MQYDLNLLPVFMALFEERNVTRAAERLGITQPALSNALKRLRETMRDPLFVRERYGMQPTQMAQDLAPVIGAALAAIDEAVRGQQDFDPSKADRLFLIAPNSLVEFVLMPAIVARLREIAPGIRLRLAPFGNDLTEAGVVSGTTAMVIGRITDPPDNLVVQHLMDDGLACVVRADHPLVEERLTKAVYEQLRHVERPAARAATRRPVPHARGAGTEARRGRVRHALPGRDRDDRGDGLLRDTASPDLPASGRRQETESGGAAGRSWNLPGRNGLARPLSQRSRASLAALADRGHGAGTGHRDAVTRGVRGDRERL</sequence>
<evidence type="ECO:0000259" key="8">
    <source>
        <dbReference type="PROSITE" id="PS50931"/>
    </source>
</evidence>
<dbReference type="Gene3D" id="3.40.190.10">
    <property type="entry name" value="Periplasmic binding protein-like II"/>
    <property type="match status" value="1"/>
</dbReference>
<organism evidence="9 10">
    <name type="scientific">Rhizobium metallidurans</name>
    <dbReference type="NCBI Taxonomy" id="1265931"/>
    <lineage>
        <taxon>Bacteria</taxon>
        <taxon>Pseudomonadati</taxon>
        <taxon>Pseudomonadota</taxon>
        <taxon>Alphaproteobacteria</taxon>
        <taxon>Hyphomicrobiales</taxon>
        <taxon>Rhizobiaceae</taxon>
        <taxon>Rhizobium/Agrobacterium group</taxon>
        <taxon>Rhizobium</taxon>
    </lineage>
</organism>
<evidence type="ECO:0000313" key="10">
    <source>
        <dbReference type="Proteomes" id="UP000582090"/>
    </source>
</evidence>
<protein>
    <submittedName>
        <fullName evidence="9">DNA-binding transcriptional LysR family regulator</fullName>
    </submittedName>
</protein>
<dbReference type="SUPFAM" id="SSF46785">
    <property type="entry name" value="Winged helix' DNA-binding domain"/>
    <property type="match status" value="1"/>
</dbReference>
<evidence type="ECO:0000256" key="6">
    <source>
        <dbReference type="ARBA" id="ARBA00023163"/>
    </source>
</evidence>
<keyword evidence="2" id="KW-0536">Nodulation</keyword>
<dbReference type="EMBL" id="JACIDW010000001">
    <property type="protein sequence ID" value="MBB3962990.1"/>
    <property type="molecule type" value="Genomic_DNA"/>
</dbReference>
<dbReference type="InterPro" id="IPR036390">
    <property type="entry name" value="WH_DNA-bd_sf"/>
</dbReference>
<dbReference type="InterPro" id="IPR050389">
    <property type="entry name" value="LysR-type_TF"/>
</dbReference>
<dbReference type="InterPro" id="IPR005119">
    <property type="entry name" value="LysR_subst-bd"/>
</dbReference>
<reference evidence="9 10" key="1">
    <citation type="submission" date="2020-08" db="EMBL/GenBank/DDBJ databases">
        <title>Genomic Encyclopedia of Type Strains, Phase IV (KMG-IV): sequencing the most valuable type-strain genomes for metagenomic binning, comparative biology and taxonomic classification.</title>
        <authorList>
            <person name="Goeker M."/>
        </authorList>
    </citation>
    <scope>NUCLEOTIDE SEQUENCE [LARGE SCALE GENOMIC DNA]</scope>
    <source>
        <strain evidence="9 10">DSM 26575</strain>
    </source>
</reference>
<evidence type="ECO:0000256" key="1">
    <source>
        <dbReference type="ARBA" id="ARBA00009437"/>
    </source>
</evidence>
<dbReference type="PRINTS" id="PR00039">
    <property type="entry name" value="HTHLYSR"/>
</dbReference>
<dbReference type="GO" id="GO:0003700">
    <property type="term" value="F:DNA-binding transcription factor activity"/>
    <property type="evidence" value="ECO:0007669"/>
    <property type="project" value="InterPro"/>
</dbReference>
<dbReference type="AlphaFoldDB" id="A0A7W6CSQ8"/>
<comment type="similarity">
    <text evidence="1">Belongs to the LysR transcriptional regulatory family.</text>
</comment>
<evidence type="ECO:0000256" key="5">
    <source>
        <dbReference type="ARBA" id="ARBA00023159"/>
    </source>
</evidence>
<dbReference type="InterPro" id="IPR000847">
    <property type="entry name" value="LysR_HTH_N"/>
</dbReference>
<evidence type="ECO:0000256" key="2">
    <source>
        <dbReference type="ARBA" id="ARBA00022458"/>
    </source>
</evidence>
<name>A0A7W6CSQ8_9HYPH</name>
<dbReference type="PANTHER" id="PTHR30118:SF15">
    <property type="entry name" value="TRANSCRIPTIONAL REGULATORY PROTEIN"/>
    <property type="match status" value="1"/>
</dbReference>
<evidence type="ECO:0000313" key="9">
    <source>
        <dbReference type="EMBL" id="MBB3962990.1"/>
    </source>
</evidence>
<feature type="domain" description="HTH lysR-type" evidence="8">
    <location>
        <begin position="1"/>
        <end position="60"/>
    </location>
</feature>